<dbReference type="Gene3D" id="1.10.260.40">
    <property type="entry name" value="lambda repressor-like DNA-binding domains"/>
    <property type="match status" value="1"/>
</dbReference>
<dbReference type="STRING" id="1329250.WOSG25_050400"/>
<organism evidence="2 3">
    <name type="scientific">Weissella oryzae (strain DSM 25784 / JCM 18191 / LMG 30913 / SG25)</name>
    <dbReference type="NCBI Taxonomy" id="1329250"/>
    <lineage>
        <taxon>Bacteria</taxon>
        <taxon>Bacillati</taxon>
        <taxon>Bacillota</taxon>
        <taxon>Bacilli</taxon>
        <taxon>Lactobacillales</taxon>
        <taxon>Lactobacillaceae</taxon>
        <taxon>Weissella</taxon>
    </lineage>
</organism>
<dbReference type="SMART" id="SM00530">
    <property type="entry name" value="HTH_XRE"/>
    <property type="match status" value="1"/>
</dbReference>
<dbReference type="SUPFAM" id="SSF47413">
    <property type="entry name" value="lambda repressor-like DNA-binding domains"/>
    <property type="match status" value="1"/>
</dbReference>
<keyword evidence="3" id="KW-1185">Reference proteome</keyword>
<dbReference type="Pfam" id="PF01381">
    <property type="entry name" value="HTH_3"/>
    <property type="match status" value="1"/>
</dbReference>
<gene>
    <name evidence="2" type="ORF">WOSG25_050400</name>
</gene>
<evidence type="ECO:0000313" key="2">
    <source>
        <dbReference type="EMBL" id="GAK30768.1"/>
    </source>
</evidence>
<evidence type="ECO:0000259" key="1">
    <source>
        <dbReference type="PROSITE" id="PS50943"/>
    </source>
</evidence>
<dbReference type="CDD" id="cd00093">
    <property type="entry name" value="HTH_XRE"/>
    <property type="match status" value="1"/>
</dbReference>
<dbReference type="InterPro" id="IPR001387">
    <property type="entry name" value="Cro/C1-type_HTH"/>
</dbReference>
<dbReference type="eggNOG" id="COG2946">
    <property type="taxonomic scope" value="Bacteria"/>
</dbReference>
<dbReference type="OrthoDB" id="2067664at2"/>
<proteinExistence type="predicted"/>
<name>A0A069CUA3_WEIOS</name>
<dbReference type="Pfam" id="PF02486">
    <property type="entry name" value="Rep_trans"/>
    <property type="match status" value="1"/>
</dbReference>
<dbReference type="AlphaFoldDB" id="A0A069CUA3"/>
<protein>
    <submittedName>
        <fullName evidence="2">Transcriptional regulator</fullName>
    </submittedName>
</protein>
<feature type="domain" description="HTH cro/C1-type" evidence="1">
    <location>
        <begin position="130"/>
        <end position="184"/>
    </location>
</feature>
<dbReference type="InterPro" id="IPR010982">
    <property type="entry name" value="Lambda_DNA-bd_dom_sf"/>
</dbReference>
<dbReference type="InterPro" id="IPR040819">
    <property type="entry name" value="Rol_Rep_N"/>
</dbReference>
<reference evidence="3" key="1">
    <citation type="journal article" date="2014" name="Genome Announc.">
        <title>Draft genome sequence of Weissella oryzae SG25T, isolated from fermented rice grains.</title>
        <authorList>
            <person name="Tanizawa Y."/>
            <person name="Fujisawa T."/>
            <person name="Mochizuki T."/>
            <person name="Kaminuma E."/>
            <person name="Suzuki Y."/>
            <person name="Nakamura Y."/>
            <person name="Tohno M."/>
        </authorList>
    </citation>
    <scope>NUCLEOTIDE SEQUENCE [LARGE SCALE GENOMIC DNA]</scope>
    <source>
        <strain evidence="3">DSM 25784 / JCM 18191 / LMG 30913 / SG25</strain>
    </source>
</reference>
<dbReference type="InterPro" id="IPR003491">
    <property type="entry name" value="REP-like_C"/>
</dbReference>
<dbReference type="EMBL" id="DF820488">
    <property type="protein sequence ID" value="GAK30768.1"/>
    <property type="molecule type" value="Genomic_DNA"/>
</dbReference>
<accession>A0A069CUA3</accession>
<dbReference type="Pfam" id="PF18106">
    <property type="entry name" value="Rol_Rep_N"/>
    <property type="match status" value="1"/>
</dbReference>
<dbReference type="GO" id="GO:0003677">
    <property type="term" value="F:DNA binding"/>
    <property type="evidence" value="ECO:0007669"/>
    <property type="project" value="InterPro"/>
</dbReference>
<sequence length="525" mass="60664">MIINNEFKPYQAFFIGTNQHSLMFSLEPTISIALFKYNEFVKKLDIKVRMSEVSSLPPIGTLLFIDEIKGSELKGYQADFSDGWNWDFNNYVEQFEQLYQLKNVGNYQILQRSQDMDNFIAHAKFNGRLLKLLRSKLDLTQVEIGEIIGLTRQRVQQIEANNKEVSQDMVDRLITVIPSLTDKVTIQLDWVSFNFPELTGAEIINNVLRIKSDLFIERTTSQNFYTREYAYAGEKSIYVQDFAPEHVSDSGDNADVSKKGATLFLTGVGTRLFEKALLEQGLTWQKFFNRMYQYRGHATRLDVAVNDTSGLLKMNELVDAVREGRFWTKTRHYAVHGSEEFGWTLDFGTSPFVIRMYDKAKEQEQKGKDTNIVTRVELELHGDKATDVIQEWLNNDNLVGITFDILYTYLHFVDEPINDELLKKARDRRTYVESLKPIAAWALLVSLGEKMKFTTEAKEQSIESIESWISKYVAPSLKIIQETGRWQNLLDTIREIDLSDDKKKLIQAVNTENMSIDSTKIPVIY</sequence>
<dbReference type="PROSITE" id="PS50943">
    <property type="entry name" value="HTH_CROC1"/>
    <property type="match status" value="1"/>
</dbReference>
<dbReference type="Proteomes" id="UP000030643">
    <property type="component" value="Unassembled WGS sequence"/>
</dbReference>
<evidence type="ECO:0000313" key="3">
    <source>
        <dbReference type="Proteomes" id="UP000030643"/>
    </source>
</evidence>